<sequence length="133" mass="14242">MDKHRSPAKAETAPTTGDQQSSALAELEQSARVLRKYTVDGAQPHTTDQELLNALGSAWRRIESLTGQPLDVAAALKQRGVHLEFTNDDIDGTVTAIKATAITDKANVSIRFNDNVVRAGGEYTAIEIDGPIG</sequence>
<dbReference type="EMBL" id="ANMG01000091">
    <property type="protein sequence ID" value="EMD22681.1"/>
    <property type="molecule type" value="Genomic_DNA"/>
</dbReference>
<evidence type="ECO:0000313" key="2">
    <source>
        <dbReference type="EMBL" id="EMD22681.1"/>
    </source>
</evidence>
<keyword evidence="5" id="KW-1185">Reference proteome</keyword>
<comment type="caution">
    <text evidence="2">The sequence shown here is derived from an EMBL/GenBank/DDBJ whole genome shotgun (WGS) entry which is preliminary data.</text>
</comment>
<gene>
    <name evidence="3" type="ORF">B0293_41985</name>
    <name evidence="2" type="ORF">C791_8241</name>
</gene>
<dbReference type="Proteomes" id="UP000014137">
    <property type="component" value="Unassembled WGS sequence"/>
</dbReference>
<evidence type="ECO:0000313" key="5">
    <source>
        <dbReference type="Proteomes" id="UP000188551"/>
    </source>
</evidence>
<evidence type="ECO:0000313" key="4">
    <source>
        <dbReference type="Proteomes" id="UP000014137"/>
    </source>
</evidence>
<evidence type="ECO:0000313" key="3">
    <source>
        <dbReference type="EMBL" id="OOC00625.1"/>
    </source>
</evidence>
<name>M2Q7G0_9PSEU</name>
<dbReference type="PATRIC" id="fig|1238180.3.peg.7627"/>
<feature type="compositionally biased region" description="Polar residues" evidence="1">
    <location>
        <begin position="13"/>
        <end position="23"/>
    </location>
</feature>
<dbReference type="Proteomes" id="UP000188551">
    <property type="component" value="Unassembled WGS sequence"/>
</dbReference>
<reference evidence="3 5" key="2">
    <citation type="submission" date="2017-02" db="EMBL/GenBank/DDBJ databases">
        <title>Amycolatopsis azurea DSM 43854 draft genome.</title>
        <authorList>
            <person name="Mayilraj S."/>
        </authorList>
    </citation>
    <scope>NUCLEOTIDE SEQUENCE [LARGE SCALE GENOMIC DNA]</scope>
    <source>
        <strain evidence="3 5">DSM 43854</strain>
    </source>
</reference>
<protein>
    <submittedName>
        <fullName evidence="2">Uncharacterized protein</fullName>
    </submittedName>
</protein>
<reference evidence="2 4" key="1">
    <citation type="submission" date="2012-10" db="EMBL/GenBank/DDBJ databases">
        <title>Genome assembly of Amycolatopsis azurea DSM 43854.</title>
        <authorList>
            <person name="Khatri I."/>
            <person name="Kaur I."/>
            <person name="Subramanian S."/>
            <person name="Mayilraj S."/>
        </authorList>
    </citation>
    <scope>NUCLEOTIDE SEQUENCE [LARGE SCALE GENOMIC DNA]</scope>
    <source>
        <strain evidence="2 4">DSM 43854</strain>
    </source>
</reference>
<accession>M2Q7G0</accession>
<proteinExistence type="predicted"/>
<dbReference type="EMBL" id="MUXN01000039">
    <property type="protein sequence ID" value="OOC00625.1"/>
    <property type="molecule type" value="Genomic_DNA"/>
</dbReference>
<dbReference type="AlphaFoldDB" id="M2Q7G0"/>
<organism evidence="2 4">
    <name type="scientific">Amycolatopsis azurea DSM 43854</name>
    <dbReference type="NCBI Taxonomy" id="1238180"/>
    <lineage>
        <taxon>Bacteria</taxon>
        <taxon>Bacillati</taxon>
        <taxon>Actinomycetota</taxon>
        <taxon>Actinomycetes</taxon>
        <taxon>Pseudonocardiales</taxon>
        <taxon>Pseudonocardiaceae</taxon>
        <taxon>Amycolatopsis</taxon>
    </lineage>
</organism>
<feature type="region of interest" description="Disordered" evidence="1">
    <location>
        <begin position="1"/>
        <end position="25"/>
    </location>
</feature>
<evidence type="ECO:0000256" key="1">
    <source>
        <dbReference type="SAM" id="MobiDB-lite"/>
    </source>
</evidence>